<evidence type="ECO:0000259" key="2">
    <source>
        <dbReference type="Pfam" id="PF26186"/>
    </source>
</evidence>
<dbReference type="GO" id="GO:0036064">
    <property type="term" value="C:ciliary basal body"/>
    <property type="evidence" value="ECO:0007669"/>
    <property type="project" value="TreeGrafter"/>
</dbReference>
<dbReference type="GO" id="GO:0090090">
    <property type="term" value="P:negative regulation of canonical Wnt signaling pathway"/>
    <property type="evidence" value="ECO:0007669"/>
    <property type="project" value="InterPro"/>
</dbReference>
<name>A0A2A2LPV8_9BILA</name>
<proteinExistence type="predicted"/>
<dbReference type="PANTHER" id="PTHR31043:SF3">
    <property type="entry name" value="NEPHROCYSTIN-4"/>
    <property type="match status" value="1"/>
</dbReference>
<feature type="compositionally biased region" description="Basic and acidic residues" evidence="1">
    <location>
        <begin position="14"/>
        <end position="37"/>
    </location>
</feature>
<dbReference type="Pfam" id="PF26186">
    <property type="entry name" value="NPHP4_C2_3rd"/>
    <property type="match status" value="1"/>
</dbReference>
<dbReference type="EMBL" id="LIAE01006522">
    <property type="protein sequence ID" value="PAV88273.1"/>
    <property type="molecule type" value="Genomic_DNA"/>
</dbReference>
<comment type="caution">
    <text evidence="3">The sequence shown here is derived from an EMBL/GenBank/DDBJ whole genome shotgun (WGS) entry which is preliminary data.</text>
</comment>
<dbReference type="InterPro" id="IPR058765">
    <property type="entry name" value="NPHP4_C2-like"/>
</dbReference>
<reference evidence="3 4" key="1">
    <citation type="journal article" date="2017" name="Curr. Biol.">
        <title>Genome architecture and evolution of a unichromosomal asexual nematode.</title>
        <authorList>
            <person name="Fradin H."/>
            <person name="Zegar C."/>
            <person name="Gutwein M."/>
            <person name="Lucas J."/>
            <person name="Kovtun M."/>
            <person name="Corcoran D."/>
            <person name="Baugh L.R."/>
            <person name="Kiontke K."/>
            <person name="Gunsalus K."/>
            <person name="Fitch D.H."/>
            <person name="Piano F."/>
        </authorList>
    </citation>
    <scope>NUCLEOTIDE SEQUENCE [LARGE SCALE GENOMIC DNA]</scope>
    <source>
        <strain evidence="3">PF1309</strain>
    </source>
</reference>
<evidence type="ECO:0000313" key="3">
    <source>
        <dbReference type="EMBL" id="PAV88273.1"/>
    </source>
</evidence>
<feature type="region of interest" description="Disordered" evidence="1">
    <location>
        <begin position="1"/>
        <end position="62"/>
    </location>
</feature>
<gene>
    <name evidence="3" type="ORF">WR25_13139</name>
</gene>
<evidence type="ECO:0000313" key="4">
    <source>
        <dbReference type="Proteomes" id="UP000218231"/>
    </source>
</evidence>
<dbReference type="AlphaFoldDB" id="A0A2A2LPV8"/>
<dbReference type="InterPro" id="IPR029775">
    <property type="entry name" value="NPHP4"/>
</dbReference>
<feature type="domain" description="NPHP4 C2-like" evidence="2">
    <location>
        <begin position="126"/>
        <end position="279"/>
    </location>
</feature>
<protein>
    <recommendedName>
        <fullName evidence="2">NPHP4 C2-like domain-containing protein</fullName>
    </recommendedName>
</protein>
<dbReference type="GO" id="GO:1904491">
    <property type="term" value="P:protein localization to ciliary transition zone"/>
    <property type="evidence" value="ECO:0007669"/>
    <property type="project" value="TreeGrafter"/>
</dbReference>
<keyword evidence="4" id="KW-1185">Reference proteome</keyword>
<dbReference type="OrthoDB" id="313446at2759"/>
<evidence type="ECO:0000256" key="1">
    <source>
        <dbReference type="SAM" id="MobiDB-lite"/>
    </source>
</evidence>
<accession>A0A2A2LPV8</accession>
<organism evidence="3 4">
    <name type="scientific">Diploscapter pachys</name>
    <dbReference type="NCBI Taxonomy" id="2018661"/>
    <lineage>
        <taxon>Eukaryota</taxon>
        <taxon>Metazoa</taxon>
        <taxon>Ecdysozoa</taxon>
        <taxon>Nematoda</taxon>
        <taxon>Chromadorea</taxon>
        <taxon>Rhabditida</taxon>
        <taxon>Rhabditina</taxon>
        <taxon>Rhabditomorpha</taxon>
        <taxon>Rhabditoidea</taxon>
        <taxon>Rhabditidae</taxon>
        <taxon>Diploscapter</taxon>
    </lineage>
</organism>
<dbReference type="Proteomes" id="UP000218231">
    <property type="component" value="Unassembled WGS sequence"/>
</dbReference>
<dbReference type="GO" id="GO:0097546">
    <property type="term" value="C:ciliary base"/>
    <property type="evidence" value="ECO:0007669"/>
    <property type="project" value="TreeGrafter"/>
</dbReference>
<dbReference type="GO" id="GO:0035869">
    <property type="term" value="C:ciliary transition zone"/>
    <property type="evidence" value="ECO:0007669"/>
    <property type="project" value="TreeGrafter"/>
</dbReference>
<sequence>MTHESRPVSSIHGDFSRELSPGRRSVISERAEEKSPVEEEQAPDQRSGHVKFEMEQTSDEITEQLEREEHFKHQLPPIQQRKSIIKKPRIEDQKSIEELIESQPDEIQSQHDPIYKVSINLAKCGFLQFTKILDRNGDQPELVDFRGPNIVDIKRELHDRLETNEIIFQFLAYKRFDLPNFNQNHQVFFTMQFYRFSELTTEELFLLPPEKRSDPSVLVRTDAHGNHIEDAPGFTAKFIVDRNSSRNGEEDEFIQFLSNARICIDVWDAISLLHIGTVAYYALEESQFNALFNAQ</sequence>
<dbReference type="PANTHER" id="PTHR31043">
    <property type="entry name" value="NEPHROCYSTIN-4"/>
    <property type="match status" value="1"/>
</dbReference>
<dbReference type="GO" id="GO:0097730">
    <property type="term" value="C:non-motile cilium"/>
    <property type="evidence" value="ECO:0007669"/>
    <property type="project" value="InterPro"/>
</dbReference>
<dbReference type="STRING" id="2018661.A0A2A2LPV8"/>